<sequence>MKLFGHKYSKISYMNSEVEHDIICMEISNSSQCYQISVTLTGKTHVNIVIGFCQSFFLTTQDNMDSHNPYIKTGFLKEYPNTVMHACLNPNVYHHLLLHLHQNHCRNHAHLLPQLLCQFRCQTLHCL</sequence>
<proteinExistence type="predicted"/>
<keyword evidence="2" id="KW-1185">Reference proteome</keyword>
<organism evidence="1 2">
    <name type="scientific">Vigna mungo</name>
    <name type="common">Black gram</name>
    <name type="synonym">Phaseolus mungo</name>
    <dbReference type="NCBI Taxonomy" id="3915"/>
    <lineage>
        <taxon>Eukaryota</taxon>
        <taxon>Viridiplantae</taxon>
        <taxon>Streptophyta</taxon>
        <taxon>Embryophyta</taxon>
        <taxon>Tracheophyta</taxon>
        <taxon>Spermatophyta</taxon>
        <taxon>Magnoliopsida</taxon>
        <taxon>eudicotyledons</taxon>
        <taxon>Gunneridae</taxon>
        <taxon>Pentapetalae</taxon>
        <taxon>rosids</taxon>
        <taxon>fabids</taxon>
        <taxon>Fabales</taxon>
        <taxon>Fabaceae</taxon>
        <taxon>Papilionoideae</taxon>
        <taxon>50 kb inversion clade</taxon>
        <taxon>NPAAA clade</taxon>
        <taxon>indigoferoid/millettioid clade</taxon>
        <taxon>Phaseoleae</taxon>
        <taxon>Vigna</taxon>
    </lineage>
</organism>
<dbReference type="EMBL" id="CP144694">
    <property type="protein sequence ID" value="WVZ01842.1"/>
    <property type="molecule type" value="Genomic_DNA"/>
</dbReference>
<evidence type="ECO:0000313" key="2">
    <source>
        <dbReference type="Proteomes" id="UP001374535"/>
    </source>
</evidence>
<reference evidence="1 2" key="1">
    <citation type="journal article" date="2023" name="Life. Sci Alliance">
        <title>Evolutionary insights into 3D genome organization and epigenetic landscape of Vigna mungo.</title>
        <authorList>
            <person name="Junaid A."/>
            <person name="Singh B."/>
            <person name="Bhatia S."/>
        </authorList>
    </citation>
    <scope>NUCLEOTIDE SEQUENCE [LARGE SCALE GENOMIC DNA]</scope>
    <source>
        <strain evidence="1">Urdbean</strain>
    </source>
</reference>
<accession>A0AAQ3N314</accession>
<protein>
    <submittedName>
        <fullName evidence="1">Uncharacterized protein</fullName>
    </submittedName>
</protein>
<name>A0AAQ3N314_VIGMU</name>
<evidence type="ECO:0000313" key="1">
    <source>
        <dbReference type="EMBL" id="WVZ01842.1"/>
    </source>
</evidence>
<feature type="non-terminal residue" evidence="1">
    <location>
        <position position="127"/>
    </location>
</feature>
<gene>
    <name evidence="1" type="ORF">V8G54_022648</name>
</gene>
<dbReference type="Proteomes" id="UP001374535">
    <property type="component" value="Chromosome 7"/>
</dbReference>
<dbReference type="AlphaFoldDB" id="A0AAQ3N314"/>